<dbReference type="GO" id="GO:0006352">
    <property type="term" value="P:DNA-templated transcription initiation"/>
    <property type="evidence" value="ECO:0007669"/>
    <property type="project" value="InterPro"/>
</dbReference>
<dbReference type="RefSeq" id="WP_117188937.1">
    <property type="nucleotide sequence ID" value="NZ_NOWI01000003.1"/>
</dbReference>
<dbReference type="InterPro" id="IPR019606">
    <property type="entry name" value="GerMN"/>
</dbReference>
<dbReference type="InterPro" id="IPR007630">
    <property type="entry name" value="RNA_pol_sigma70_r4"/>
</dbReference>
<name>A0A3E2DL53_9ACTN</name>
<feature type="region of interest" description="Disordered" evidence="1">
    <location>
        <begin position="232"/>
        <end position="254"/>
    </location>
</feature>
<evidence type="ECO:0000256" key="1">
    <source>
        <dbReference type="SAM" id="MobiDB-lite"/>
    </source>
</evidence>
<sequence>MPASDMKGSFSESHDDWLPQLYQEEWDAFVRLATLLLADQRVAEAAVIAAFVTSYRRDPRLHSHQHAVSYLRTAVVNKARGRQPAERDTTPPQAPDELAYWCLWGLPARQREVLVLKFATADLSDDEIAETLGMSVNGVHNNETKGLTAIGETLRPDSHTNPGHADPRVEAVVRSALETIMESIRPNSGYDAITSQISRKPRRGLPANWIVALACLVALGLGILSPLLGSNHGSTTSDSEAAPAARTPQASDQSLPTVQTGLDVFYLGRDDGLIHRELRDLPTLGDLLGTAVGAVLNVAPLDPNYTSGWAAGQVNRASVKGKRITIDLSASAFSQFKNGEQVQRAIQQLVVTATAAVGDRTGDKSVRILVDGSPNLPIIGKPATDFVDEGLAQCARVWVDTPQAGADVPSGKITISGLAQPTVSVMTYEVRSPQGNQMVTSGQINISATDGDRWRPWSATVTIPKGEYDVVIREGNRIADEKVVTAK</sequence>
<reference evidence="3 4" key="1">
    <citation type="submission" date="2017-07" db="EMBL/GenBank/DDBJ databases">
        <authorList>
            <person name="Sun Z.S."/>
            <person name="Albrecht U."/>
            <person name="Echele G."/>
            <person name="Lee C.C."/>
        </authorList>
    </citation>
    <scope>NUCLEOTIDE SEQUENCE [LARGE SCALE GENOMIC DNA]</scope>
    <source>
        <strain evidence="3 4">P16-029</strain>
    </source>
</reference>
<dbReference type="EMBL" id="NOWI01000003">
    <property type="protein sequence ID" value="RFT46018.1"/>
    <property type="molecule type" value="Genomic_DNA"/>
</dbReference>
<dbReference type="SUPFAM" id="SSF88659">
    <property type="entry name" value="Sigma3 and sigma4 domains of RNA polymerase sigma factors"/>
    <property type="match status" value="1"/>
</dbReference>
<dbReference type="InterPro" id="IPR036388">
    <property type="entry name" value="WH-like_DNA-bd_sf"/>
</dbReference>
<evidence type="ECO:0000313" key="4">
    <source>
        <dbReference type="Proteomes" id="UP000259211"/>
    </source>
</evidence>
<dbReference type="Pfam" id="PF04545">
    <property type="entry name" value="Sigma70_r4"/>
    <property type="match status" value="1"/>
</dbReference>
<evidence type="ECO:0000313" key="3">
    <source>
        <dbReference type="EMBL" id="RFT46018.1"/>
    </source>
</evidence>
<dbReference type="Proteomes" id="UP000259211">
    <property type="component" value="Unassembled WGS sequence"/>
</dbReference>
<dbReference type="SMART" id="SM00909">
    <property type="entry name" value="Germane"/>
    <property type="match status" value="1"/>
</dbReference>
<gene>
    <name evidence="3" type="ORF">CHT91_04255</name>
</gene>
<dbReference type="Pfam" id="PF10646">
    <property type="entry name" value="Germane"/>
    <property type="match status" value="1"/>
</dbReference>
<feature type="domain" description="GerMN" evidence="2">
    <location>
        <begin position="288"/>
        <end position="379"/>
    </location>
</feature>
<accession>A0A3E2DL53</accession>
<dbReference type="Gene3D" id="1.10.10.10">
    <property type="entry name" value="Winged helix-like DNA-binding domain superfamily/Winged helix DNA-binding domain"/>
    <property type="match status" value="1"/>
</dbReference>
<dbReference type="InterPro" id="IPR018911">
    <property type="entry name" value="Gmad2_Ig-like_dom"/>
</dbReference>
<dbReference type="GO" id="GO:0003700">
    <property type="term" value="F:DNA-binding transcription factor activity"/>
    <property type="evidence" value="ECO:0007669"/>
    <property type="project" value="InterPro"/>
</dbReference>
<evidence type="ECO:0000259" key="2">
    <source>
        <dbReference type="SMART" id="SM00909"/>
    </source>
</evidence>
<proteinExistence type="predicted"/>
<protein>
    <submittedName>
        <fullName evidence="3">RNA polymerase subunit sigma-70</fullName>
    </submittedName>
</protein>
<dbReference type="AlphaFoldDB" id="A0A3E2DL53"/>
<organism evidence="3 4">
    <name type="scientific">Cutibacterium avidum</name>
    <dbReference type="NCBI Taxonomy" id="33010"/>
    <lineage>
        <taxon>Bacteria</taxon>
        <taxon>Bacillati</taxon>
        <taxon>Actinomycetota</taxon>
        <taxon>Actinomycetes</taxon>
        <taxon>Propionibacteriales</taxon>
        <taxon>Propionibacteriaceae</taxon>
        <taxon>Cutibacterium</taxon>
    </lineage>
</organism>
<comment type="caution">
    <text evidence="3">The sequence shown here is derived from an EMBL/GenBank/DDBJ whole genome shotgun (WGS) entry which is preliminary data.</text>
</comment>
<dbReference type="Pfam" id="PF10648">
    <property type="entry name" value="Gmad2"/>
    <property type="match status" value="1"/>
</dbReference>
<dbReference type="InterPro" id="IPR013324">
    <property type="entry name" value="RNA_pol_sigma_r3/r4-like"/>
</dbReference>